<feature type="region of interest" description="Disordered" evidence="1">
    <location>
        <begin position="1"/>
        <end position="21"/>
    </location>
</feature>
<keyword evidence="3" id="KW-1185">Reference proteome</keyword>
<feature type="compositionally biased region" description="Pro residues" evidence="1">
    <location>
        <begin position="49"/>
        <end position="58"/>
    </location>
</feature>
<dbReference type="OrthoDB" id="3260408at2759"/>
<protein>
    <recommendedName>
        <fullName evidence="4">Transcription factor hoxa13</fullName>
    </recommendedName>
</protein>
<comment type="caution">
    <text evidence="2">The sequence shown here is derived from an EMBL/GenBank/DDBJ whole genome shotgun (WGS) entry which is preliminary data.</text>
</comment>
<evidence type="ECO:0008006" key="4">
    <source>
        <dbReference type="Google" id="ProtNLM"/>
    </source>
</evidence>
<dbReference type="AlphaFoldDB" id="A0A5J5F5U4"/>
<dbReference type="Proteomes" id="UP000326924">
    <property type="component" value="Unassembled WGS sequence"/>
</dbReference>
<sequence>MASPRPSQNGNSAAAARNASSRNASYKNGVLAGAKNSSITVFKVDAPRPSSPPSPPLTASPAAVRRRPRSSVGGGDGFSFVNLIARLIAWYALYTVLFRCPAYPTADSPAICHPAHTIKTALRPHVLPYYETYAAPYVHQYSPYVQKANREYIIPAYNSANVAYRHYGEPYVSKGSTVASANYDKYLKLHVATAQAKIQEFLAPYVEKVQRNWIEDFKPKVDIAAKKAKAVYDENVLPNYSKVQPYLATAYGKGKYVVKAIVAPLVKEGGEKALGWGRRLWDDVVRPQVGRIGERLGGNNGSGVPASSVSASIFSSLSAARPSKDAASSSSLASMIASASASRASSSATATADEEKPQKITKEEAKEIIRNDLATWTAKFSSASVKTLSGLKSQIDEISDKAYKAKHDSVEKEIASLQKLIETGFEQLKAEIISLAKKLTPESTAQETAAVEEKLFAATRNLGTQIRDKAQFLRKDAEQFLARVYDDVSEAADKHLEILDGINDAGMQKLGMKWAWMDHVGYKDWAKFHELKNELKESRATIIKSAESNEKLQEITNWVDEDWEGKATDLAKHAAEELKRLKKIGKKKIDLADASDNFGDDHIPVAVKKAGQQVLKSADKIQAAVQSSEEEEATVKEKILEAVEDAKSKISEAVIGTPTLATEPVIPAVSEALESVASQASEKVYGTEPNAAEQAATAISEAADSASSLASSGTARIKSKIPGGVEAGFVAAAEPVVYEDDSIIDDIKSRLTEASKAVSQAVHDALARETEPSVVESIKSLSNELHDSAVSAALSILYGTPTPVSDQMFSIATDKFSAAVATASSIIYGAPTPTREVLMSQAKDAYAQATLAAFDNLRAAKALVQSSEQPVTDSLYSIASEQYASATSVAEDSYSSLLSQGAAMKSSYGSAVSSAKSALDDAASKASEMVYGTPQPASESILSVARENHDHAIKETQKTSNECFYAASTGIWSTHTPVVESMLSTASAVVSNAGASATSAANAAFSSILAQAADMKSSYDSAVSSAKSALDEAATKASEMVYGTPQPASESLASAAKEAYDHAISEAQKSYDEWVYAASAKLWGTPTPTPKVERVLSSAAEHVEDLKSLIEELLHGKPQGVRESAVRRFEAAYHGMSTATPAAAVGGKIVEGAQAVKEKVRDEL</sequence>
<dbReference type="PANTHER" id="PTHR23242">
    <property type="entry name" value="TRANSCRIPTION FACTOR HOXA13"/>
    <property type="match status" value="1"/>
</dbReference>
<evidence type="ECO:0000313" key="3">
    <source>
        <dbReference type="Proteomes" id="UP000326924"/>
    </source>
</evidence>
<accession>A0A5J5F5U4</accession>
<evidence type="ECO:0000256" key="1">
    <source>
        <dbReference type="SAM" id="MobiDB-lite"/>
    </source>
</evidence>
<dbReference type="PANTHER" id="PTHR23242:SF9">
    <property type="entry name" value="TRANSCRIPTION FACTOR HOXA13"/>
    <property type="match status" value="1"/>
</dbReference>
<evidence type="ECO:0000313" key="2">
    <source>
        <dbReference type="EMBL" id="KAA8911475.1"/>
    </source>
</evidence>
<feature type="region of interest" description="Disordered" evidence="1">
    <location>
        <begin position="43"/>
        <end position="72"/>
    </location>
</feature>
<dbReference type="EMBL" id="VXIS01000035">
    <property type="protein sequence ID" value="KAA8911475.1"/>
    <property type="molecule type" value="Genomic_DNA"/>
</dbReference>
<dbReference type="InParanoid" id="A0A5J5F5U4"/>
<feature type="compositionally biased region" description="Polar residues" evidence="1">
    <location>
        <begin position="1"/>
        <end position="10"/>
    </location>
</feature>
<proteinExistence type="predicted"/>
<reference evidence="2 3" key="1">
    <citation type="submission" date="2019-09" db="EMBL/GenBank/DDBJ databases">
        <title>Draft genome of the ectomycorrhizal ascomycete Sphaerosporella brunnea.</title>
        <authorList>
            <consortium name="DOE Joint Genome Institute"/>
            <person name="Benucci G.M."/>
            <person name="Marozzi G."/>
            <person name="Antonielli L."/>
            <person name="Sanchez S."/>
            <person name="Marco P."/>
            <person name="Wang X."/>
            <person name="Falini L.B."/>
            <person name="Barry K."/>
            <person name="Haridas S."/>
            <person name="Lipzen A."/>
            <person name="Labutti K."/>
            <person name="Grigoriev I.V."/>
            <person name="Murat C."/>
            <person name="Martin F."/>
            <person name="Albertini E."/>
            <person name="Donnini D."/>
            <person name="Bonito G."/>
        </authorList>
    </citation>
    <scope>NUCLEOTIDE SEQUENCE [LARGE SCALE GENOMIC DNA]</scope>
    <source>
        <strain evidence="2 3">Sb_GMNB300</strain>
    </source>
</reference>
<feature type="compositionally biased region" description="Low complexity" evidence="1">
    <location>
        <begin position="11"/>
        <end position="21"/>
    </location>
</feature>
<gene>
    <name evidence="2" type="ORF">FN846DRAFT_887788</name>
</gene>
<organism evidence="2 3">
    <name type="scientific">Sphaerosporella brunnea</name>
    <dbReference type="NCBI Taxonomy" id="1250544"/>
    <lineage>
        <taxon>Eukaryota</taxon>
        <taxon>Fungi</taxon>
        <taxon>Dikarya</taxon>
        <taxon>Ascomycota</taxon>
        <taxon>Pezizomycotina</taxon>
        <taxon>Pezizomycetes</taxon>
        <taxon>Pezizales</taxon>
        <taxon>Pyronemataceae</taxon>
        <taxon>Sphaerosporella</taxon>
    </lineage>
</organism>
<name>A0A5J5F5U4_9PEZI</name>